<protein>
    <recommendedName>
        <fullName evidence="2">Mutator-like transposase domain-containing protein</fullName>
    </recommendedName>
</protein>
<name>A0A9Q1BT55_HOLLE</name>
<feature type="region of interest" description="Disordered" evidence="1">
    <location>
        <begin position="1"/>
        <end position="20"/>
    </location>
</feature>
<reference evidence="3" key="1">
    <citation type="submission" date="2021-10" db="EMBL/GenBank/DDBJ databases">
        <title>Tropical sea cucumber genome reveals ecological adaptation and Cuvierian tubules defense mechanism.</title>
        <authorList>
            <person name="Chen T."/>
        </authorList>
    </citation>
    <scope>NUCLEOTIDE SEQUENCE</scope>
    <source>
        <strain evidence="3">Nanhai2018</strain>
        <tissue evidence="3">Muscle</tissue>
    </source>
</reference>
<feature type="domain" description="Mutator-like transposase" evidence="2">
    <location>
        <begin position="86"/>
        <end position="466"/>
    </location>
</feature>
<feature type="region of interest" description="Disordered" evidence="1">
    <location>
        <begin position="31"/>
        <end position="82"/>
    </location>
</feature>
<dbReference type="PANTHER" id="PTHR33309:SF3">
    <property type="entry name" value="CCHC-TYPE DOMAIN-CONTAINING PROTEIN"/>
    <property type="match status" value="1"/>
</dbReference>
<evidence type="ECO:0000313" key="4">
    <source>
        <dbReference type="Proteomes" id="UP001152320"/>
    </source>
</evidence>
<proteinExistence type="predicted"/>
<feature type="compositionally biased region" description="Basic and acidic residues" evidence="1">
    <location>
        <begin position="582"/>
        <end position="594"/>
    </location>
</feature>
<feature type="region of interest" description="Disordered" evidence="1">
    <location>
        <begin position="582"/>
        <end position="624"/>
    </location>
</feature>
<evidence type="ECO:0000259" key="2">
    <source>
        <dbReference type="Pfam" id="PF20700"/>
    </source>
</evidence>
<feature type="compositionally biased region" description="Polar residues" evidence="1">
    <location>
        <begin position="33"/>
        <end position="73"/>
    </location>
</feature>
<dbReference type="Proteomes" id="UP001152320">
    <property type="component" value="Chromosome 12"/>
</dbReference>
<evidence type="ECO:0000313" key="3">
    <source>
        <dbReference type="EMBL" id="KAJ8032104.1"/>
    </source>
</evidence>
<dbReference type="Pfam" id="PF20700">
    <property type="entry name" value="Mutator"/>
    <property type="match status" value="1"/>
</dbReference>
<organism evidence="3 4">
    <name type="scientific">Holothuria leucospilota</name>
    <name type="common">Black long sea cucumber</name>
    <name type="synonym">Mertensiothuria leucospilota</name>
    <dbReference type="NCBI Taxonomy" id="206669"/>
    <lineage>
        <taxon>Eukaryota</taxon>
        <taxon>Metazoa</taxon>
        <taxon>Echinodermata</taxon>
        <taxon>Eleutherozoa</taxon>
        <taxon>Echinozoa</taxon>
        <taxon>Holothuroidea</taxon>
        <taxon>Aspidochirotacea</taxon>
        <taxon>Aspidochirotida</taxon>
        <taxon>Holothuriidae</taxon>
        <taxon>Holothuria</taxon>
    </lineage>
</organism>
<dbReference type="EMBL" id="JAIZAY010000012">
    <property type="protein sequence ID" value="KAJ8032104.1"/>
    <property type="molecule type" value="Genomic_DNA"/>
</dbReference>
<accession>A0A9Q1BT55</accession>
<dbReference type="InterPro" id="IPR049012">
    <property type="entry name" value="Mutator_transp_dom"/>
</dbReference>
<dbReference type="AlphaFoldDB" id="A0A9Q1BT55"/>
<dbReference type="OrthoDB" id="10059293at2759"/>
<keyword evidence="4" id="KW-1185">Reference proteome</keyword>
<dbReference type="PANTHER" id="PTHR33309">
    <property type="entry name" value="KERATIN, ULTRA HIGH-SULFUR MATRIX PROTEIN-LIKE"/>
    <property type="match status" value="1"/>
</dbReference>
<comment type="caution">
    <text evidence="3">The sequence shown here is derived from an EMBL/GenBank/DDBJ whole genome shotgun (WGS) entry which is preliminary data.</text>
</comment>
<evidence type="ECO:0000256" key="1">
    <source>
        <dbReference type="SAM" id="MobiDB-lite"/>
    </source>
</evidence>
<gene>
    <name evidence="3" type="ORF">HOLleu_25526</name>
</gene>
<sequence>MAPSRPNKKQPRRNTRFRGYHTLKKKRLAALLGSSTTASTPSVESFSGTGTSASRRKLSTTSASAGLFSSETPPRSDKTVNHRPEGYRLIDAGQFADVMYSLHLCNGAHIIVTETESRRGLAGSFSLSCSACGKNTPFHTSGNITDRGKSADINRRMTYAAMEVGLGREGLADMCSILNMPPPVTDRAYQSHVKVICRSAEEEAEQQMQEAVSRARAANGVEDNESIVDLPVSFDGTWAKRGYTSNFGVGVVISADTGEVLDREVLSKICAECTAHSGLGREELELWWEGHQHYCQINYSGSSPAMETAAAKIIWERSISKYNVRYRSMISDGDSKAFNQVQYTYGNREGDVVEKLDCIGHVGKRMFRALDNFRKENKGKLSDGKTVGEGKGRLTAGQKGVVGRLSELYRNAIRKNVNKEVGREGSAGWEEAINKMKRAIMAVLYHEVKNSSDAERHQFCPTDDWCEYNRTGSMEDKSHHLDVVFLDLLKPIFERLSEKSLLQRCLPGFSQNANESFNALIWKRCPKHLWRGPYSVKVSTNLAVLQFNSGALQSRNRMLSSLNLQGGAHTNQSLLRKDKCRVQAADRESMEAEKKKKKAEKNKKSIQEEEHLEQEGVTYESGAF</sequence>